<feature type="binding site" evidence="17">
    <location>
        <position position="168"/>
    </location>
    <ligand>
        <name>substrate</name>
    </ligand>
</feature>
<evidence type="ECO:0000256" key="16">
    <source>
        <dbReference type="PIRSR" id="PIRSR006769-1"/>
    </source>
</evidence>
<dbReference type="InterPro" id="IPR024072">
    <property type="entry name" value="DHFR-like_dom_sf"/>
</dbReference>
<dbReference type="EC" id="3.5.4.26" evidence="15"/>
<keyword evidence="21" id="KW-1185">Reference proteome</keyword>
<comment type="similarity">
    <text evidence="4 15">In the N-terminal section; belongs to the cytidine and deoxycytidylate deaminase family.</text>
</comment>
<feature type="binding site" evidence="17">
    <location>
        <position position="184"/>
    </location>
    <ligand>
        <name>substrate</name>
    </ligand>
</feature>
<reference evidence="20 21" key="1">
    <citation type="journal article" date="2018" name="J. Microbiol.">
        <title>Salicibibacter kimchii gen. nov., sp. nov., a moderately halophilic and alkalitolerant bacterium in the family Bacillaceae, isolated from kimchi.</title>
        <authorList>
            <person name="Jang J.Y."/>
            <person name="Oh Y.J."/>
            <person name="Lim S.K."/>
            <person name="Park H.K."/>
            <person name="Lee C."/>
            <person name="Kim J.Y."/>
            <person name="Lee M.A."/>
            <person name="Choi H.J."/>
        </authorList>
    </citation>
    <scope>NUCLEOTIDE SEQUENCE [LARGE SCALE GENOMIC DNA]</scope>
    <source>
        <strain evidence="20 21">NKC1-1</strain>
    </source>
</reference>
<comment type="catalytic activity">
    <reaction evidence="13 15">
        <text>5-amino-6-(5-phospho-D-ribitylamino)uracil + NADP(+) = 5-amino-6-(5-phospho-D-ribosylamino)uracil + NADPH + H(+)</text>
        <dbReference type="Rhea" id="RHEA:17845"/>
        <dbReference type="ChEBI" id="CHEBI:15378"/>
        <dbReference type="ChEBI" id="CHEBI:57783"/>
        <dbReference type="ChEBI" id="CHEBI:58349"/>
        <dbReference type="ChEBI" id="CHEBI:58421"/>
        <dbReference type="ChEBI" id="CHEBI:58453"/>
        <dbReference type="EC" id="1.1.1.193"/>
    </reaction>
</comment>
<keyword evidence="7 15" id="KW-0479">Metal-binding</keyword>
<evidence type="ECO:0000313" key="21">
    <source>
        <dbReference type="Proteomes" id="UP000252100"/>
    </source>
</evidence>
<feature type="binding site" evidence="17">
    <location>
        <position position="289"/>
    </location>
    <ligand>
        <name>substrate</name>
    </ligand>
</feature>
<dbReference type="NCBIfam" id="TIGR00326">
    <property type="entry name" value="eubact_ribD"/>
    <property type="match status" value="1"/>
</dbReference>
<dbReference type="FunFam" id="3.40.140.10:FF:000025">
    <property type="entry name" value="Riboflavin biosynthesis protein RibD"/>
    <property type="match status" value="1"/>
</dbReference>
<keyword evidence="11 15" id="KW-0560">Oxidoreductase</keyword>
<proteinExistence type="inferred from homology"/>
<dbReference type="UniPathway" id="UPA00275">
    <property type="reaction ID" value="UER00401"/>
</dbReference>
<dbReference type="EC" id="1.1.1.193" evidence="15"/>
<evidence type="ECO:0000256" key="10">
    <source>
        <dbReference type="ARBA" id="ARBA00022857"/>
    </source>
</evidence>
<evidence type="ECO:0000256" key="4">
    <source>
        <dbReference type="ARBA" id="ARBA00005259"/>
    </source>
</evidence>
<dbReference type="PROSITE" id="PS00903">
    <property type="entry name" value="CYT_DCMP_DEAMINASES_1"/>
    <property type="match status" value="1"/>
</dbReference>
<keyword evidence="12" id="KW-0511">Multifunctional enzyme</keyword>
<dbReference type="RefSeq" id="WP_114373030.1">
    <property type="nucleotide sequence ID" value="NZ_CP031092.1"/>
</dbReference>
<evidence type="ECO:0000256" key="9">
    <source>
        <dbReference type="ARBA" id="ARBA00022833"/>
    </source>
</evidence>
<comment type="function">
    <text evidence="1 15">Converts 2,5-diamino-6-(ribosylamino)-4(3h)-pyrimidinone 5'-phosphate into 5-amino-6-(ribosylamino)-2,4(1h,3h)-pyrimidinedione 5'-phosphate.</text>
</comment>
<keyword evidence="10 15" id="KW-0521">NADP</keyword>
<feature type="domain" description="CMP/dCMP-type deaminase" evidence="19">
    <location>
        <begin position="1"/>
        <end position="123"/>
    </location>
</feature>
<dbReference type="Proteomes" id="UP000252100">
    <property type="component" value="Chromosome"/>
</dbReference>
<dbReference type="InterPro" id="IPR002125">
    <property type="entry name" value="CMP_dCMP_dom"/>
</dbReference>
<name>A0A345BZF5_9BACI</name>
<comment type="pathway">
    <text evidence="3 15">Cofactor biosynthesis; riboflavin biosynthesis; 5-amino-6-(D-ribitylamino)uracil from GTP: step 3/4.</text>
</comment>
<evidence type="ECO:0000256" key="15">
    <source>
        <dbReference type="PIRNR" id="PIRNR006769"/>
    </source>
</evidence>
<feature type="binding site" evidence="17">
    <location>
        <position position="200"/>
    </location>
    <ligand>
        <name>NADP(+)</name>
        <dbReference type="ChEBI" id="CHEBI:58349"/>
    </ligand>
</feature>
<comment type="similarity">
    <text evidence="5 15">In the C-terminal section; belongs to the HTP reductase family.</text>
</comment>
<dbReference type="InterPro" id="IPR050765">
    <property type="entry name" value="Riboflavin_Biosynth_HTPR"/>
</dbReference>
<dbReference type="Pfam" id="PF01872">
    <property type="entry name" value="RibD_C"/>
    <property type="match status" value="1"/>
</dbReference>
<dbReference type="KEGG" id="rue:DT065_10105"/>
<evidence type="ECO:0000256" key="7">
    <source>
        <dbReference type="ARBA" id="ARBA00022723"/>
    </source>
</evidence>
<evidence type="ECO:0000313" key="20">
    <source>
        <dbReference type="EMBL" id="AXF56336.1"/>
    </source>
</evidence>
<evidence type="ECO:0000256" key="3">
    <source>
        <dbReference type="ARBA" id="ARBA00004910"/>
    </source>
</evidence>
<dbReference type="PANTHER" id="PTHR38011:SF7">
    <property type="entry name" value="2,5-DIAMINO-6-RIBOSYLAMINO-4(3H)-PYRIMIDINONE 5'-PHOSPHATE REDUCTASE"/>
    <property type="match status" value="1"/>
</dbReference>
<dbReference type="PIRSF" id="PIRSF006769">
    <property type="entry name" value="RibD"/>
    <property type="match status" value="1"/>
</dbReference>
<feature type="binding site" evidence="17">
    <location>
        <position position="204"/>
    </location>
    <ligand>
        <name>substrate</name>
    </ligand>
</feature>
<evidence type="ECO:0000256" key="8">
    <source>
        <dbReference type="ARBA" id="ARBA00022801"/>
    </source>
</evidence>
<comment type="catalytic activity">
    <reaction evidence="14 15">
        <text>2,5-diamino-6-hydroxy-4-(5-phosphoribosylamino)-pyrimidine + H2O + H(+) = 5-amino-6-(5-phospho-D-ribosylamino)uracil + NH4(+)</text>
        <dbReference type="Rhea" id="RHEA:21868"/>
        <dbReference type="ChEBI" id="CHEBI:15377"/>
        <dbReference type="ChEBI" id="CHEBI:15378"/>
        <dbReference type="ChEBI" id="CHEBI:28938"/>
        <dbReference type="ChEBI" id="CHEBI:58453"/>
        <dbReference type="ChEBI" id="CHEBI:58614"/>
        <dbReference type="EC" id="3.5.4.26"/>
    </reaction>
</comment>
<dbReference type="GO" id="GO:0050661">
    <property type="term" value="F:NADP binding"/>
    <property type="evidence" value="ECO:0007669"/>
    <property type="project" value="InterPro"/>
</dbReference>
<evidence type="ECO:0000256" key="11">
    <source>
        <dbReference type="ARBA" id="ARBA00023002"/>
    </source>
</evidence>
<accession>A0A345BZF5</accession>
<feature type="binding site" evidence="17">
    <location>
        <begin position="291"/>
        <end position="297"/>
    </location>
    <ligand>
        <name>NADP(+)</name>
        <dbReference type="ChEBI" id="CHEBI:58349"/>
    </ligand>
</feature>
<comment type="cofactor">
    <cofactor evidence="15 18">
        <name>Zn(2+)</name>
        <dbReference type="ChEBI" id="CHEBI:29105"/>
    </cofactor>
    <text evidence="15 18">Binds 1 zinc ion.</text>
</comment>
<dbReference type="InterPro" id="IPR011549">
    <property type="entry name" value="RibD_C"/>
</dbReference>
<feature type="binding site" evidence="18">
    <location>
        <position position="50"/>
    </location>
    <ligand>
        <name>Zn(2+)</name>
        <dbReference type="ChEBI" id="CHEBI:29105"/>
        <note>catalytic</note>
    </ligand>
</feature>
<gene>
    <name evidence="20" type="primary">ribD</name>
    <name evidence="20" type="ORF">DT065_10105</name>
</gene>
<evidence type="ECO:0000256" key="2">
    <source>
        <dbReference type="ARBA" id="ARBA00004882"/>
    </source>
</evidence>
<evidence type="ECO:0000256" key="18">
    <source>
        <dbReference type="PIRSR" id="PIRSR006769-3"/>
    </source>
</evidence>
<dbReference type="InterPro" id="IPR004794">
    <property type="entry name" value="Eubact_RibD"/>
</dbReference>
<sequence length="353" mass="37558">MNDHWFMQRALDLAAAMEGQTSPNPMVGAVVVKDGRIVGTGAHMGAGGNHAEVHALQMAEGRTSGATMYVTLEPCNHHGRTPPCTKKIIEAGITRVVVAVKDVNPEVAGSGIEALRDAGVETEVGVLEEKAGKLNAAFFHFVQTSKPYVTVKTASTLNGAMTSPKGLSPWITGEAALEEVHQLRHSNDAILVGVETVLNDNPSLTTRLEIEGRNPIRVVLDRHLRTPGDARLVADGKAPTWIFTEESPESNHASVLEQKGARVISMSTVTAKSVLTELGRADIQTVLVEGGQTIISSFIAENEIQRYISYVAPKLFSADAANTELEVEHAQMVGGDIKITATPKKGDASCSQG</sequence>
<protein>
    <recommendedName>
        <fullName evidence="15">Riboflavin biosynthesis protein RibD</fullName>
    </recommendedName>
    <domain>
        <recommendedName>
            <fullName evidence="15">Diaminohydroxyphosphoribosylaminopyrimidine deaminase</fullName>
            <shortName evidence="15">DRAP deaminase</shortName>
            <ecNumber evidence="15">3.5.4.26</ecNumber>
        </recommendedName>
        <alternativeName>
            <fullName evidence="15">Riboflavin-specific deaminase</fullName>
        </alternativeName>
    </domain>
    <domain>
        <recommendedName>
            <fullName evidence="15">5-amino-6-(5-phosphoribosylamino)uracil reductase</fullName>
            <ecNumber evidence="15">1.1.1.193</ecNumber>
        </recommendedName>
        <alternativeName>
            <fullName evidence="15">HTP reductase</fullName>
        </alternativeName>
    </domain>
</protein>
<evidence type="ECO:0000259" key="19">
    <source>
        <dbReference type="PROSITE" id="PS51747"/>
    </source>
</evidence>
<keyword evidence="9 15" id="KW-0862">Zinc</keyword>
<evidence type="ECO:0000256" key="12">
    <source>
        <dbReference type="ARBA" id="ARBA00023268"/>
    </source>
</evidence>
<feature type="binding site" evidence="17">
    <location>
        <position position="196"/>
    </location>
    <ligand>
        <name>NADP(+)</name>
        <dbReference type="ChEBI" id="CHEBI:58349"/>
    </ligand>
</feature>
<feature type="active site" description="Proton donor" evidence="16">
    <location>
        <position position="52"/>
    </location>
</feature>
<comment type="pathway">
    <text evidence="2 15">Cofactor biosynthesis; riboflavin biosynthesis; 5-amino-6-(D-ribitylamino)uracil from GTP: step 2/4.</text>
</comment>
<dbReference type="InterPro" id="IPR016192">
    <property type="entry name" value="APOBEC/CMP_deaminase_Zn-bd"/>
</dbReference>
<evidence type="ECO:0000256" key="1">
    <source>
        <dbReference type="ARBA" id="ARBA00002151"/>
    </source>
</evidence>
<feature type="binding site" evidence="17">
    <location>
        <position position="170"/>
    </location>
    <ligand>
        <name>NADP(+)</name>
        <dbReference type="ChEBI" id="CHEBI:58349"/>
    </ligand>
</feature>
<feature type="binding site" evidence="18">
    <location>
        <position position="75"/>
    </location>
    <ligand>
        <name>Zn(2+)</name>
        <dbReference type="ChEBI" id="CHEBI:29105"/>
        <note>catalytic</note>
    </ligand>
</feature>
<dbReference type="PROSITE" id="PS51747">
    <property type="entry name" value="CYT_DCMP_DEAMINASES_2"/>
    <property type="match status" value="1"/>
</dbReference>
<dbReference type="AlphaFoldDB" id="A0A345BZF5"/>
<dbReference type="Gene3D" id="3.40.430.10">
    <property type="entry name" value="Dihydrofolate Reductase, subunit A"/>
    <property type="match status" value="1"/>
</dbReference>
<dbReference type="GO" id="GO:0009231">
    <property type="term" value="P:riboflavin biosynthetic process"/>
    <property type="evidence" value="ECO:0007669"/>
    <property type="project" value="UniProtKB-UniPathway"/>
</dbReference>
<evidence type="ECO:0000256" key="14">
    <source>
        <dbReference type="ARBA" id="ARBA00049886"/>
    </source>
</evidence>
<feature type="binding site" evidence="18">
    <location>
        <position position="84"/>
    </location>
    <ligand>
        <name>Zn(2+)</name>
        <dbReference type="ChEBI" id="CHEBI:29105"/>
        <note>catalytic</note>
    </ligand>
</feature>
<evidence type="ECO:0000256" key="5">
    <source>
        <dbReference type="ARBA" id="ARBA00007417"/>
    </source>
</evidence>
<dbReference type="OrthoDB" id="9800865at2"/>
<keyword evidence="6 15" id="KW-0686">Riboflavin biosynthesis</keyword>
<dbReference type="EMBL" id="CP031092">
    <property type="protein sequence ID" value="AXF56336.1"/>
    <property type="molecule type" value="Genomic_DNA"/>
</dbReference>
<dbReference type="GO" id="GO:0008703">
    <property type="term" value="F:5-amino-6-(5-phosphoribosylamino)uracil reductase activity"/>
    <property type="evidence" value="ECO:0007669"/>
    <property type="project" value="UniProtKB-EC"/>
</dbReference>
<feature type="binding site" evidence="17">
    <location>
        <position position="154"/>
    </location>
    <ligand>
        <name>NADP(+)</name>
        <dbReference type="ChEBI" id="CHEBI:58349"/>
    </ligand>
</feature>
<dbReference type="PANTHER" id="PTHR38011">
    <property type="entry name" value="DIHYDROFOLATE REDUCTASE FAMILY PROTEIN (AFU_ORTHOLOGUE AFUA_8G06820)"/>
    <property type="match status" value="1"/>
</dbReference>
<organism evidence="20 21">
    <name type="scientific">Salicibibacter kimchii</name>
    <dbReference type="NCBI Taxonomy" id="2099786"/>
    <lineage>
        <taxon>Bacteria</taxon>
        <taxon>Bacillati</taxon>
        <taxon>Bacillota</taxon>
        <taxon>Bacilli</taxon>
        <taxon>Bacillales</taxon>
        <taxon>Bacillaceae</taxon>
        <taxon>Salicibibacter</taxon>
    </lineage>
</organism>
<dbReference type="Pfam" id="PF00383">
    <property type="entry name" value="dCMP_cyt_deam_1"/>
    <property type="match status" value="1"/>
</dbReference>
<dbReference type="SUPFAM" id="SSF53597">
    <property type="entry name" value="Dihydrofolate reductase-like"/>
    <property type="match status" value="1"/>
</dbReference>
<feature type="binding site" evidence="17">
    <location>
        <position position="207"/>
    </location>
    <ligand>
        <name>substrate</name>
    </ligand>
</feature>
<dbReference type="GO" id="GO:0008835">
    <property type="term" value="F:diaminohydroxyphosphoribosylaminopyrimidine deaminase activity"/>
    <property type="evidence" value="ECO:0007669"/>
    <property type="project" value="UniProtKB-EC"/>
</dbReference>
<dbReference type="Gene3D" id="3.40.140.10">
    <property type="entry name" value="Cytidine Deaminase, domain 2"/>
    <property type="match status" value="1"/>
</dbReference>
<keyword evidence="8 15" id="KW-0378">Hydrolase</keyword>
<dbReference type="InterPro" id="IPR002734">
    <property type="entry name" value="RibDG_C"/>
</dbReference>
<evidence type="ECO:0000256" key="6">
    <source>
        <dbReference type="ARBA" id="ARBA00022619"/>
    </source>
</evidence>
<dbReference type="SUPFAM" id="SSF53927">
    <property type="entry name" value="Cytidine deaminase-like"/>
    <property type="match status" value="1"/>
</dbReference>
<evidence type="ECO:0000256" key="13">
    <source>
        <dbReference type="ARBA" id="ARBA00049861"/>
    </source>
</evidence>
<evidence type="ECO:0000256" key="17">
    <source>
        <dbReference type="PIRSR" id="PIRSR006769-2"/>
    </source>
</evidence>
<dbReference type="CDD" id="cd01284">
    <property type="entry name" value="Riboflavin_deaminase-reductase"/>
    <property type="match status" value="1"/>
</dbReference>
<dbReference type="GO" id="GO:0008270">
    <property type="term" value="F:zinc ion binding"/>
    <property type="evidence" value="ECO:0007669"/>
    <property type="project" value="InterPro"/>
</dbReference>
<dbReference type="InterPro" id="IPR016193">
    <property type="entry name" value="Cytidine_deaminase-like"/>
</dbReference>
<dbReference type="NCBIfam" id="TIGR00227">
    <property type="entry name" value="ribD_Cterm"/>
    <property type="match status" value="1"/>
</dbReference>